<sequence>MFHCVEEHVRRGIGVFTITQLIISAIN</sequence>
<proteinExistence type="predicted"/>
<dbReference type="AlphaFoldDB" id="A0A078G3F4"/>
<keyword evidence="2" id="KW-1185">Reference proteome</keyword>
<dbReference type="Proteomes" id="UP000028999">
    <property type="component" value="Unassembled WGS sequence"/>
</dbReference>
<evidence type="ECO:0000313" key="2">
    <source>
        <dbReference type="Proteomes" id="UP000028999"/>
    </source>
</evidence>
<accession>A0A078G3F4</accession>
<dbReference type="PaxDb" id="3708-A0A078G3F4"/>
<dbReference type="Gramene" id="CDY19886">
    <property type="protein sequence ID" value="CDY19886"/>
    <property type="gene ID" value="GSBRNA2T00009665001"/>
</dbReference>
<organism evidence="1 2">
    <name type="scientific">Brassica napus</name>
    <name type="common">Rape</name>
    <dbReference type="NCBI Taxonomy" id="3708"/>
    <lineage>
        <taxon>Eukaryota</taxon>
        <taxon>Viridiplantae</taxon>
        <taxon>Streptophyta</taxon>
        <taxon>Embryophyta</taxon>
        <taxon>Tracheophyta</taxon>
        <taxon>Spermatophyta</taxon>
        <taxon>Magnoliopsida</taxon>
        <taxon>eudicotyledons</taxon>
        <taxon>Gunneridae</taxon>
        <taxon>Pentapetalae</taxon>
        <taxon>rosids</taxon>
        <taxon>malvids</taxon>
        <taxon>Brassicales</taxon>
        <taxon>Brassicaceae</taxon>
        <taxon>Brassiceae</taxon>
        <taxon>Brassica</taxon>
    </lineage>
</organism>
<dbReference type="EMBL" id="LK032101">
    <property type="protein sequence ID" value="CDY19886.1"/>
    <property type="molecule type" value="Genomic_DNA"/>
</dbReference>
<reference evidence="1 2" key="1">
    <citation type="journal article" date="2014" name="Science">
        <title>Plant genetics. Early allopolyploid evolution in the post-Neolithic Brassica napus oilseed genome.</title>
        <authorList>
            <person name="Chalhoub B."/>
            <person name="Denoeud F."/>
            <person name="Liu S."/>
            <person name="Parkin I.A."/>
            <person name="Tang H."/>
            <person name="Wang X."/>
            <person name="Chiquet J."/>
            <person name="Belcram H."/>
            <person name="Tong C."/>
            <person name="Samans B."/>
            <person name="Correa M."/>
            <person name="Da Silva C."/>
            <person name="Just J."/>
            <person name="Falentin C."/>
            <person name="Koh C.S."/>
            <person name="Le Clainche I."/>
            <person name="Bernard M."/>
            <person name="Bento P."/>
            <person name="Noel B."/>
            <person name="Labadie K."/>
            <person name="Alberti A."/>
            <person name="Charles M."/>
            <person name="Arnaud D."/>
            <person name="Guo H."/>
            <person name="Daviaud C."/>
            <person name="Alamery S."/>
            <person name="Jabbari K."/>
            <person name="Zhao M."/>
            <person name="Edger P.P."/>
            <person name="Chelaifa H."/>
            <person name="Tack D."/>
            <person name="Lassalle G."/>
            <person name="Mestiri I."/>
            <person name="Schnel N."/>
            <person name="Le Paslier M.C."/>
            <person name="Fan G."/>
            <person name="Renault V."/>
            <person name="Bayer P.E."/>
            <person name="Golicz A.A."/>
            <person name="Manoli S."/>
            <person name="Lee T.H."/>
            <person name="Thi V.H."/>
            <person name="Chalabi S."/>
            <person name="Hu Q."/>
            <person name="Fan C."/>
            <person name="Tollenaere R."/>
            <person name="Lu Y."/>
            <person name="Battail C."/>
            <person name="Shen J."/>
            <person name="Sidebottom C.H."/>
            <person name="Wang X."/>
            <person name="Canaguier A."/>
            <person name="Chauveau A."/>
            <person name="Berard A."/>
            <person name="Deniot G."/>
            <person name="Guan M."/>
            <person name="Liu Z."/>
            <person name="Sun F."/>
            <person name="Lim Y.P."/>
            <person name="Lyons E."/>
            <person name="Town C.D."/>
            <person name="Bancroft I."/>
            <person name="Wang X."/>
            <person name="Meng J."/>
            <person name="Ma J."/>
            <person name="Pires J.C."/>
            <person name="King G.J."/>
            <person name="Brunel D."/>
            <person name="Delourme R."/>
            <person name="Renard M."/>
            <person name="Aury J.M."/>
            <person name="Adams K.L."/>
            <person name="Batley J."/>
            <person name="Snowdon R.J."/>
            <person name="Tost J."/>
            <person name="Edwards D."/>
            <person name="Zhou Y."/>
            <person name="Hua W."/>
            <person name="Sharpe A.G."/>
            <person name="Paterson A.H."/>
            <person name="Guan C."/>
            <person name="Wincker P."/>
        </authorList>
    </citation>
    <scope>NUCLEOTIDE SEQUENCE [LARGE SCALE GENOMIC DNA]</scope>
    <source>
        <strain evidence="2">cv. Darmor-bzh</strain>
    </source>
</reference>
<evidence type="ECO:0000313" key="1">
    <source>
        <dbReference type="EMBL" id="CDY19886.1"/>
    </source>
</evidence>
<protein>
    <submittedName>
        <fullName evidence="1">BnaC09g31520D protein</fullName>
    </submittedName>
</protein>
<gene>
    <name evidence="1" type="primary">BnaC09g31520D</name>
    <name evidence="1" type="ORF">GSBRNA2T00009665001</name>
</gene>
<name>A0A078G3F4_BRANA</name>